<dbReference type="OrthoDB" id="9802065at2"/>
<dbReference type="UniPathway" id="UPA00074">
    <property type="reaction ID" value="UER00133"/>
</dbReference>
<dbReference type="PANTHER" id="PTHR11692">
    <property type="entry name" value="BIFUNCTIONAL PURINE BIOSYNTHESIS PROTEIN PURH"/>
    <property type="match status" value="1"/>
</dbReference>
<dbReference type="EC" id="2.1.2.3" evidence="10"/>
<keyword evidence="4 10" id="KW-0808">Transferase</keyword>
<evidence type="ECO:0000313" key="13">
    <source>
        <dbReference type="Proteomes" id="UP000194420"/>
    </source>
</evidence>
<keyword evidence="7 10" id="KW-0511">Multifunctional enzyme</keyword>
<dbReference type="SUPFAM" id="SSF52335">
    <property type="entry name" value="Methylglyoxal synthase-like"/>
    <property type="match status" value="1"/>
</dbReference>
<evidence type="ECO:0000256" key="4">
    <source>
        <dbReference type="ARBA" id="ARBA00022679"/>
    </source>
</evidence>
<comment type="domain">
    <text evidence="10">The IMP cyclohydrolase activity resides in the N-terminal region.</text>
</comment>
<sequence length="529" mass="56032">MTDVVIKRALLSVSDKSGLVDLGKALAARDVELVSTGGTAKALRDAGLTVKDISELTGFPEMMDGRVKTLHPKVHGGLLAVRDNAEHAAAMSEHEIGAIDLVVVNLYPFEATVAKGAERDEIIENIDIGGPSMVRSSAKNHAYVTIVTDPADYDTLIGELEEKNGATGIDFRKKCAAKAFAATAAYDSMISQWFAFADQQQMFPDMLAVNGKNPVPLRYGENPHQMAALYTPVGPHARGIAQAEQLQGKELSYNNYNDADAALELCAEFKDGEPAVVIVKHANPCGVAQAGSLVDAWEAALQCDSVSAFGGIVAVNTELDGATAEEIAKIFSEVVIAPSVTDEAREIFAKKKNLRLLTVGELPEPRRGGLAIKPITGGLLVQTRDNGAITESDLKVVTEREPTERELKDCLFAWTVARHVKSNAIVYANGGATAGIGAGQMNRRDSSRIAAMKAAEAAEKYGWAESKAIGSAVASDAFFPFADGLLAAAEAGATAVIQPGGSIRDDEVIEAANKAGLAMVFTGMRHFRH</sequence>
<dbReference type="HAMAP" id="MF_00139">
    <property type="entry name" value="PurH"/>
    <property type="match status" value="1"/>
</dbReference>
<comment type="similarity">
    <text evidence="3 10">Belongs to the PurH family.</text>
</comment>
<dbReference type="SMART" id="SM00851">
    <property type="entry name" value="MGS"/>
    <property type="match status" value="1"/>
</dbReference>
<comment type="catalytic activity">
    <reaction evidence="9 10">
        <text>IMP + H2O = 5-formamido-1-(5-phospho-D-ribosyl)imidazole-4-carboxamide</text>
        <dbReference type="Rhea" id="RHEA:18445"/>
        <dbReference type="ChEBI" id="CHEBI:15377"/>
        <dbReference type="ChEBI" id="CHEBI:58053"/>
        <dbReference type="ChEBI" id="CHEBI:58467"/>
        <dbReference type="EC" id="3.5.4.10"/>
    </reaction>
</comment>
<dbReference type="Gene3D" id="3.40.140.20">
    <property type="match status" value="2"/>
</dbReference>
<keyword evidence="6 10" id="KW-0378">Hydrolase</keyword>
<evidence type="ECO:0000256" key="10">
    <source>
        <dbReference type="HAMAP-Rule" id="MF_00139"/>
    </source>
</evidence>
<evidence type="ECO:0000256" key="1">
    <source>
        <dbReference type="ARBA" id="ARBA00004844"/>
    </source>
</evidence>
<dbReference type="GO" id="GO:0003937">
    <property type="term" value="F:IMP cyclohydrolase activity"/>
    <property type="evidence" value="ECO:0007669"/>
    <property type="project" value="UniProtKB-UniRule"/>
</dbReference>
<evidence type="ECO:0000259" key="11">
    <source>
        <dbReference type="PROSITE" id="PS51855"/>
    </source>
</evidence>
<evidence type="ECO:0000256" key="6">
    <source>
        <dbReference type="ARBA" id="ARBA00022801"/>
    </source>
</evidence>
<dbReference type="FunFam" id="3.40.140.20:FF:000002">
    <property type="entry name" value="Bifunctional purine biosynthesis protein PurH"/>
    <property type="match status" value="1"/>
</dbReference>
<dbReference type="Gene3D" id="3.40.50.1380">
    <property type="entry name" value="Methylglyoxal synthase-like domain"/>
    <property type="match status" value="1"/>
</dbReference>
<dbReference type="FunFam" id="3.40.140.20:FF:000001">
    <property type="entry name" value="Bifunctional purine biosynthesis protein PurH"/>
    <property type="match status" value="1"/>
</dbReference>
<dbReference type="PIRSF" id="PIRSF000414">
    <property type="entry name" value="AICARFT_IMPCHas"/>
    <property type="match status" value="1"/>
</dbReference>
<evidence type="ECO:0000256" key="9">
    <source>
        <dbReference type="ARBA" id="ARBA00050687"/>
    </source>
</evidence>
<dbReference type="AlphaFoldDB" id="A0A1Y6F937"/>
<dbReference type="InterPro" id="IPR002695">
    <property type="entry name" value="PurH-like"/>
</dbReference>
<dbReference type="RefSeq" id="WP_086437114.1">
    <property type="nucleotide sequence ID" value="NZ_FXWG01000002.1"/>
</dbReference>
<comment type="catalytic activity">
    <reaction evidence="8 10">
        <text>(6R)-10-formyltetrahydrofolate + 5-amino-1-(5-phospho-beta-D-ribosyl)imidazole-4-carboxamide = 5-formamido-1-(5-phospho-D-ribosyl)imidazole-4-carboxamide + (6S)-5,6,7,8-tetrahydrofolate</text>
        <dbReference type="Rhea" id="RHEA:22192"/>
        <dbReference type="ChEBI" id="CHEBI:57453"/>
        <dbReference type="ChEBI" id="CHEBI:58467"/>
        <dbReference type="ChEBI" id="CHEBI:58475"/>
        <dbReference type="ChEBI" id="CHEBI:195366"/>
        <dbReference type="EC" id="2.1.2.3"/>
    </reaction>
</comment>
<reference evidence="13" key="1">
    <citation type="submission" date="2017-04" db="EMBL/GenBank/DDBJ databases">
        <authorList>
            <person name="Varghese N."/>
            <person name="Submissions S."/>
        </authorList>
    </citation>
    <scope>NUCLEOTIDE SEQUENCE [LARGE SCALE GENOMIC DNA]</scope>
</reference>
<comment type="pathway">
    <text evidence="2 10">Purine metabolism; IMP biosynthesis via de novo pathway; 5-formamido-1-(5-phospho-D-ribosyl)imidazole-4-carboxamide from 5-amino-1-(5-phospho-D-ribosyl)imidazole-4-carboxamide (10-formyl THF route): step 1/1.</text>
</comment>
<dbReference type="CDD" id="cd01421">
    <property type="entry name" value="IMPCH"/>
    <property type="match status" value="1"/>
</dbReference>
<dbReference type="GO" id="GO:0004643">
    <property type="term" value="F:phosphoribosylaminoimidazolecarboxamide formyltransferase activity"/>
    <property type="evidence" value="ECO:0007669"/>
    <property type="project" value="UniProtKB-UniRule"/>
</dbReference>
<dbReference type="InterPro" id="IPR024051">
    <property type="entry name" value="AICAR_Tfase_dup_dom_sf"/>
</dbReference>
<dbReference type="EC" id="3.5.4.10" evidence="10"/>
<dbReference type="EMBL" id="FXWG01000002">
    <property type="protein sequence ID" value="SMQ68883.1"/>
    <property type="molecule type" value="Genomic_DNA"/>
</dbReference>
<keyword evidence="13" id="KW-1185">Reference proteome</keyword>
<dbReference type="PANTHER" id="PTHR11692:SF0">
    <property type="entry name" value="BIFUNCTIONAL PURINE BIOSYNTHESIS PROTEIN ATIC"/>
    <property type="match status" value="1"/>
</dbReference>
<protein>
    <recommendedName>
        <fullName evidence="10">Bifunctional purine biosynthesis protein PurH</fullName>
    </recommendedName>
    <domain>
        <recommendedName>
            <fullName evidence="10">Phosphoribosylaminoimidazolecarboxamide formyltransferase</fullName>
            <ecNumber evidence="10">2.1.2.3</ecNumber>
        </recommendedName>
        <alternativeName>
            <fullName evidence="10">AICAR transformylase</fullName>
        </alternativeName>
    </domain>
    <domain>
        <recommendedName>
            <fullName evidence="10">IMP cyclohydrolase</fullName>
            <ecNumber evidence="10">3.5.4.10</ecNumber>
        </recommendedName>
        <alternativeName>
            <fullName evidence="10">ATIC</fullName>
        </alternativeName>
        <alternativeName>
            <fullName evidence="10">IMP synthase</fullName>
        </alternativeName>
        <alternativeName>
            <fullName evidence="10">Inosinicase</fullName>
        </alternativeName>
    </domain>
</protein>
<gene>
    <name evidence="10" type="primary">purH</name>
    <name evidence="12" type="ORF">SAMN06297468_1156</name>
</gene>
<evidence type="ECO:0000256" key="5">
    <source>
        <dbReference type="ARBA" id="ARBA00022755"/>
    </source>
</evidence>
<dbReference type="NCBIfam" id="NF002049">
    <property type="entry name" value="PRK00881.1"/>
    <property type="match status" value="1"/>
</dbReference>
<dbReference type="GO" id="GO:0005829">
    <property type="term" value="C:cytosol"/>
    <property type="evidence" value="ECO:0007669"/>
    <property type="project" value="TreeGrafter"/>
</dbReference>
<dbReference type="SUPFAM" id="SSF53927">
    <property type="entry name" value="Cytidine deaminase-like"/>
    <property type="match status" value="1"/>
</dbReference>
<keyword evidence="5 10" id="KW-0658">Purine biosynthesis</keyword>
<evidence type="ECO:0000256" key="8">
    <source>
        <dbReference type="ARBA" id="ARBA00050488"/>
    </source>
</evidence>
<dbReference type="InterPro" id="IPR036914">
    <property type="entry name" value="MGS-like_dom_sf"/>
</dbReference>
<evidence type="ECO:0000313" key="12">
    <source>
        <dbReference type="EMBL" id="SMQ68883.1"/>
    </source>
</evidence>
<dbReference type="FunFam" id="3.40.50.1380:FF:000001">
    <property type="entry name" value="Bifunctional purine biosynthesis protein PurH"/>
    <property type="match status" value="1"/>
</dbReference>
<dbReference type="PROSITE" id="PS51855">
    <property type="entry name" value="MGS"/>
    <property type="match status" value="1"/>
</dbReference>
<evidence type="ECO:0000256" key="7">
    <source>
        <dbReference type="ARBA" id="ARBA00023268"/>
    </source>
</evidence>
<organism evidence="12 13">
    <name type="scientific">Altererythrobacter xiamenensis</name>
    <dbReference type="NCBI Taxonomy" id="1316679"/>
    <lineage>
        <taxon>Bacteria</taxon>
        <taxon>Pseudomonadati</taxon>
        <taxon>Pseudomonadota</taxon>
        <taxon>Alphaproteobacteria</taxon>
        <taxon>Sphingomonadales</taxon>
        <taxon>Erythrobacteraceae</taxon>
        <taxon>Altererythrobacter</taxon>
    </lineage>
</organism>
<dbReference type="GO" id="GO:0006189">
    <property type="term" value="P:'de novo' IMP biosynthetic process"/>
    <property type="evidence" value="ECO:0007669"/>
    <property type="project" value="UniProtKB-UniRule"/>
</dbReference>
<proteinExistence type="inferred from homology"/>
<dbReference type="Pfam" id="PF02142">
    <property type="entry name" value="MGS"/>
    <property type="match status" value="1"/>
</dbReference>
<dbReference type="SMART" id="SM00798">
    <property type="entry name" value="AICARFT_IMPCHas"/>
    <property type="match status" value="1"/>
</dbReference>
<evidence type="ECO:0000256" key="2">
    <source>
        <dbReference type="ARBA" id="ARBA00004954"/>
    </source>
</evidence>
<dbReference type="NCBIfam" id="TIGR00355">
    <property type="entry name" value="purH"/>
    <property type="match status" value="1"/>
</dbReference>
<feature type="domain" description="MGS-like" evidence="11">
    <location>
        <begin position="1"/>
        <end position="148"/>
    </location>
</feature>
<dbReference type="InterPro" id="IPR011607">
    <property type="entry name" value="MGS-like_dom"/>
</dbReference>
<dbReference type="Pfam" id="PF01808">
    <property type="entry name" value="AICARFT_IMPCHas"/>
    <property type="match status" value="1"/>
</dbReference>
<name>A0A1Y6F937_9SPHN</name>
<evidence type="ECO:0000256" key="3">
    <source>
        <dbReference type="ARBA" id="ARBA00007667"/>
    </source>
</evidence>
<accession>A0A1Y6F937</accession>
<comment type="pathway">
    <text evidence="1 10">Purine metabolism; IMP biosynthesis via de novo pathway; IMP from 5-formamido-1-(5-phospho-D-ribosyl)imidazole-4-carboxamide: step 1/1.</text>
</comment>
<dbReference type="InterPro" id="IPR016193">
    <property type="entry name" value="Cytidine_deaminase-like"/>
</dbReference>
<dbReference type="Proteomes" id="UP000194420">
    <property type="component" value="Unassembled WGS sequence"/>
</dbReference>